<dbReference type="EMBL" id="AP018042">
    <property type="protein sequence ID" value="BAX79704.1"/>
    <property type="molecule type" value="Genomic_DNA"/>
</dbReference>
<dbReference type="InterPro" id="IPR016181">
    <property type="entry name" value="Acyl_CoA_acyltransferase"/>
</dbReference>
<evidence type="ECO:0008006" key="3">
    <source>
        <dbReference type="Google" id="ProtNLM"/>
    </source>
</evidence>
<evidence type="ECO:0000313" key="2">
    <source>
        <dbReference type="Proteomes" id="UP000218267"/>
    </source>
</evidence>
<accession>A0A1Y1CHA0</accession>
<name>A0A1Y1CHA0_9BACT</name>
<dbReference type="InterPro" id="IPR039968">
    <property type="entry name" value="BcerS-like"/>
</dbReference>
<dbReference type="Proteomes" id="UP000218267">
    <property type="component" value="Chromosome"/>
</dbReference>
<dbReference type="PANTHER" id="PTHR41368:SF1">
    <property type="entry name" value="PROTEIN YGHO"/>
    <property type="match status" value="1"/>
</dbReference>
<sequence>MSIEFTIIEVSDPHSIKEFIELPVRLYRNKKNWVRPLDSDIEKVFDPERNKMFTHGECTRWILQDRNKKTIGRVAAFIDHKTKGTHEQPTGGLGFFECIDNKDVAFALFDICKNWLIERQIEAMDGPINFGERHQWWGLHVDGDHKPVYCMPYHLEYYQNFFESYGFQVYFKQYTYRAKFELESLSEIIKWKATRLLNNIDYQVVHFDNNKSDKLIKDFVHIYNKAWIKEIPGIEGISEHQAKDLFEALKPIMHEKLMWFAYYKEEPIGFWIMVPDLNELLQHLNGKMNLYAKVRFLYYKHIQKNKNAIGLIFGVVPEFQKRGIEAAMIYEFSRSGFDSKFPFLHLELNWIGDFNPRMSHLMEYTGAKIYKTHYTYRILFDETKEFKRSVIIK</sequence>
<evidence type="ECO:0000313" key="1">
    <source>
        <dbReference type="EMBL" id="BAX79704.1"/>
    </source>
</evidence>
<keyword evidence="2" id="KW-1185">Reference proteome</keyword>
<organism evidence="1 2">
    <name type="scientific">Labilibaculum antarcticum</name>
    <dbReference type="NCBI Taxonomy" id="1717717"/>
    <lineage>
        <taxon>Bacteria</taxon>
        <taxon>Pseudomonadati</taxon>
        <taxon>Bacteroidota</taxon>
        <taxon>Bacteroidia</taxon>
        <taxon>Marinilabiliales</taxon>
        <taxon>Marinifilaceae</taxon>
        <taxon>Labilibaculum</taxon>
    </lineage>
</organism>
<dbReference type="AlphaFoldDB" id="A0A1Y1CHA0"/>
<dbReference type="OrthoDB" id="9806005at2"/>
<reference evidence="1 2" key="1">
    <citation type="journal article" date="2018" name="Mar. Genomics">
        <title>Complete genome sequence of Marinifilaceae bacterium strain SPP2, isolated from the Antarctic marine sediment.</title>
        <authorList>
            <person name="Watanabe M."/>
            <person name="Kojima H."/>
            <person name="Fukui M."/>
        </authorList>
    </citation>
    <scope>NUCLEOTIDE SEQUENCE [LARGE SCALE GENOMIC DNA]</scope>
    <source>
        <strain evidence="1 2">SPP2</strain>
    </source>
</reference>
<dbReference type="SUPFAM" id="SSF55729">
    <property type="entry name" value="Acyl-CoA N-acyltransferases (Nat)"/>
    <property type="match status" value="1"/>
</dbReference>
<reference evidence="2" key="2">
    <citation type="journal article" date="2020" name="Antonie Van Leeuwenhoek">
        <title>Labilibaculum antarcticum sp. nov., a novel facultative anaerobic, psychrotorelant bacterium isolated from marine sediment of Antarctica.</title>
        <authorList>
            <person name="Watanabe M."/>
            <person name="Kojima H."/>
            <person name="Fukui M."/>
        </authorList>
    </citation>
    <scope>NUCLEOTIDE SEQUENCE [LARGE SCALE GENOMIC DNA]</scope>
    <source>
        <strain evidence="2">SPP2</strain>
    </source>
</reference>
<dbReference type="PANTHER" id="PTHR41368">
    <property type="entry name" value="PROTEIN YGHO"/>
    <property type="match status" value="1"/>
</dbReference>
<proteinExistence type="predicted"/>
<dbReference type="KEGG" id="mbas:ALGA_1319"/>
<protein>
    <recommendedName>
        <fullName evidence="3">N-acetyltransferase domain-containing protein</fullName>
    </recommendedName>
</protein>
<dbReference type="RefSeq" id="WP_096428595.1">
    <property type="nucleotide sequence ID" value="NZ_AP018042.1"/>
</dbReference>
<gene>
    <name evidence="1" type="ORF">ALGA_1319</name>
</gene>
<dbReference type="Gene3D" id="3.40.630.30">
    <property type="match status" value="1"/>
</dbReference>